<name>A0A8H1QSZ7_9ACTN</name>
<dbReference type="PROSITE" id="PS51257">
    <property type="entry name" value="PROKAR_LIPOPROTEIN"/>
    <property type="match status" value="1"/>
</dbReference>
<feature type="region of interest" description="Disordered" evidence="1">
    <location>
        <begin position="28"/>
        <end position="56"/>
    </location>
</feature>
<dbReference type="EMBL" id="RCIY01000040">
    <property type="protein sequence ID" value="TGG86434.1"/>
    <property type="molecule type" value="Genomic_DNA"/>
</dbReference>
<sequence length="428" mass="45929">MRGHRHHIQLAALALALTATLTGCGGEGGSSGDGDGSGGNGPKEKKAGRSGTSQNAGAFSRKGVLVRAWCTVPADNPAQVVVEAWDPASWKQVATRTFTLPAQTVLTEDNEVRTPLGELCKDGMPDPSGMADEDEGPNAFAEPRLRQIFDDDYSHIAVVLRDSETEGTRAAVVTPKGRTTMVNRSKKSDFADAPAEQHPVFAPGSGGDEVWYMTKGENDKVPRIFSSTLSGPKAGVPSAHGQGDTLSVQRPGFTLAGEPASALTAAVLRPSPDGRKAAGFHELQGMNVVDVPRRPTTQRDDDAPLMPLPSSCMPWGWTDNTTVLCGEREMTEDDPARKNNFWTVDTTRLRRDEEPPESATSEPILPRTSRDNTLRALSADGRQMIITSRQGSRVEHFRVATEPGSAPEKIKAAGVDDALRNGFVLEWR</sequence>
<evidence type="ECO:0008006" key="4">
    <source>
        <dbReference type="Google" id="ProtNLM"/>
    </source>
</evidence>
<feature type="compositionally biased region" description="Gly residues" evidence="1">
    <location>
        <begin position="28"/>
        <end position="41"/>
    </location>
</feature>
<dbReference type="AlphaFoldDB" id="A0A8H1QSZ7"/>
<evidence type="ECO:0000313" key="2">
    <source>
        <dbReference type="EMBL" id="TGG86434.1"/>
    </source>
</evidence>
<dbReference type="GeneID" id="75179533"/>
<proteinExistence type="predicted"/>
<comment type="caution">
    <text evidence="2">The sequence shown here is derived from an EMBL/GenBank/DDBJ whole genome shotgun (WGS) entry which is preliminary data.</text>
</comment>
<reference evidence="2 3" key="1">
    <citation type="submission" date="2018-10" db="EMBL/GenBank/DDBJ databases">
        <title>Isolation of pseudouridimycin from Streptomyces albus DSM 40763.</title>
        <authorList>
            <person name="Rosenqvist P."/>
            <person name="Metsae-Ketelae M."/>
            <person name="Virta P."/>
        </authorList>
    </citation>
    <scope>NUCLEOTIDE SEQUENCE [LARGE SCALE GENOMIC DNA]</scope>
    <source>
        <strain evidence="2 3">DSM 40763</strain>
    </source>
</reference>
<accession>A0A8H1QSZ7</accession>
<dbReference type="RefSeq" id="WP_016471650.1">
    <property type="nucleotide sequence ID" value="NZ_CP103060.1"/>
</dbReference>
<feature type="region of interest" description="Disordered" evidence="1">
    <location>
        <begin position="350"/>
        <end position="370"/>
    </location>
</feature>
<organism evidence="2 3">
    <name type="scientific">Streptomyces albus</name>
    <dbReference type="NCBI Taxonomy" id="1888"/>
    <lineage>
        <taxon>Bacteria</taxon>
        <taxon>Bacillati</taxon>
        <taxon>Actinomycetota</taxon>
        <taxon>Actinomycetes</taxon>
        <taxon>Kitasatosporales</taxon>
        <taxon>Streptomycetaceae</taxon>
        <taxon>Streptomyces</taxon>
    </lineage>
</organism>
<dbReference type="Proteomes" id="UP000298111">
    <property type="component" value="Unassembled WGS sequence"/>
</dbReference>
<protein>
    <recommendedName>
        <fullName evidence="4">Lipoprotein</fullName>
    </recommendedName>
</protein>
<gene>
    <name evidence="2" type="ORF">D8771_08825</name>
</gene>
<evidence type="ECO:0000256" key="1">
    <source>
        <dbReference type="SAM" id="MobiDB-lite"/>
    </source>
</evidence>
<evidence type="ECO:0000313" key="3">
    <source>
        <dbReference type="Proteomes" id="UP000298111"/>
    </source>
</evidence>